<dbReference type="Proteomes" id="UP000003136">
    <property type="component" value="Unassembled WGS sequence"/>
</dbReference>
<organism evidence="1 2">
    <name type="scientific">[Bacteroides] pectinophilus ATCC 43243</name>
    <dbReference type="NCBI Taxonomy" id="483218"/>
    <lineage>
        <taxon>Bacteria</taxon>
        <taxon>Bacillati</taxon>
        <taxon>Bacillota</taxon>
        <taxon>Clostridia</taxon>
        <taxon>Eubacteriales</taxon>
    </lineage>
</organism>
<evidence type="ECO:0000313" key="1">
    <source>
        <dbReference type="EMBL" id="EEC56489.1"/>
    </source>
</evidence>
<reference evidence="1 2" key="2">
    <citation type="submission" date="2008-11" db="EMBL/GenBank/DDBJ databases">
        <authorList>
            <person name="Fulton L."/>
            <person name="Clifton S."/>
            <person name="Fulton B."/>
            <person name="Xu J."/>
            <person name="Minx P."/>
            <person name="Pepin K.H."/>
            <person name="Johnson M."/>
            <person name="Bhonagiri V."/>
            <person name="Nash W.E."/>
            <person name="Mardis E.R."/>
            <person name="Wilson R.K."/>
        </authorList>
    </citation>
    <scope>NUCLEOTIDE SEQUENCE [LARGE SCALE GENOMIC DNA]</scope>
    <source>
        <strain evidence="1 2">ATCC 43243</strain>
    </source>
</reference>
<name>B7AW98_9FIRM</name>
<protein>
    <submittedName>
        <fullName evidence="1">Uncharacterized protein</fullName>
    </submittedName>
</protein>
<reference evidence="1 2" key="1">
    <citation type="submission" date="2008-11" db="EMBL/GenBank/DDBJ databases">
        <title>Draft genome sequence of Bacteroides pectinophilus (ATCC 43243).</title>
        <authorList>
            <person name="Sudarsanam P."/>
            <person name="Ley R."/>
            <person name="Guruge J."/>
            <person name="Turnbaugh P.J."/>
            <person name="Mahowald M."/>
            <person name="Liep D."/>
            <person name="Gordon J."/>
        </authorList>
    </citation>
    <scope>NUCLEOTIDE SEQUENCE [LARGE SCALE GENOMIC DNA]</scope>
    <source>
        <strain evidence="1 2">ATCC 43243</strain>
    </source>
</reference>
<sequence>MLNIFLLTDIQFFPHTLCNIKIIDHTVLPRNIADNISHTQNGHPAALLSNAVPDARFADFILISLISHF</sequence>
<keyword evidence="2" id="KW-1185">Reference proteome</keyword>
<gene>
    <name evidence="1" type="ORF">BACPEC_02998</name>
</gene>
<evidence type="ECO:0000313" key="2">
    <source>
        <dbReference type="Proteomes" id="UP000003136"/>
    </source>
</evidence>
<proteinExistence type="predicted"/>
<accession>B7AW98</accession>
<dbReference type="AlphaFoldDB" id="B7AW98"/>
<comment type="caution">
    <text evidence="1">The sequence shown here is derived from an EMBL/GenBank/DDBJ whole genome shotgun (WGS) entry which is preliminary data.</text>
</comment>
<dbReference type="HOGENOM" id="CLU_2767311_0_0_9"/>
<dbReference type="EMBL" id="ABVQ01000037">
    <property type="protein sequence ID" value="EEC56489.1"/>
    <property type="molecule type" value="Genomic_DNA"/>
</dbReference>